<keyword evidence="2" id="KW-1185">Reference proteome</keyword>
<dbReference type="Proteomes" id="UP000235388">
    <property type="component" value="Unassembled WGS sequence"/>
</dbReference>
<sequence>MILTSLKWEIESRNLEIDFSSVILDTSVTSERDDGAAGPGEHLDALHAGAGAL</sequence>
<dbReference type="AlphaFoldDB" id="A0A2N5U5R7"/>
<dbReference type="EMBL" id="PGCJ01000308">
    <property type="protein sequence ID" value="PLW33079.1"/>
    <property type="molecule type" value="Genomic_DNA"/>
</dbReference>
<proteinExistence type="predicted"/>
<evidence type="ECO:0000313" key="1">
    <source>
        <dbReference type="EMBL" id="PLW33079.1"/>
    </source>
</evidence>
<gene>
    <name evidence="1" type="ORF">PCANC_23004</name>
</gene>
<organism evidence="1 2">
    <name type="scientific">Puccinia coronata f. sp. avenae</name>
    <dbReference type="NCBI Taxonomy" id="200324"/>
    <lineage>
        <taxon>Eukaryota</taxon>
        <taxon>Fungi</taxon>
        <taxon>Dikarya</taxon>
        <taxon>Basidiomycota</taxon>
        <taxon>Pucciniomycotina</taxon>
        <taxon>Pucciniomycetes</taxon>
        <taxon>Pucciniales</taxon>
        <taxon>Pucciniaceae</taxon>
        <taxon>Puccinia</taxon>
    </lineage>
</organism>
<comment type="caution">
    <text evidence="1">The sequence shown here is derived from an EMBL/GenBank/DDBJ whole genome shotgun (WGS) entry which is preliminary data.</text>
</comment>
<accession>A0A2N5U5R7</accession>
<evidence type="ECO:0000313" key="2">
    <source>
        <dbReference type="Proteomes" id="UP000235388"/>
    </source>
</evidence>
<reference evidence="1 2" key="1">
    <citation type="submission" date="2017-11" db="EMBL/GenBank/DDBJ databases">
        <title>De novo assembly and phasing of dikaryotic genomes from two isolates of Puccinia coronata f. sp. avenae, the causal agent of oat crown rust.</title>
        <authorList>
            <person name="Miller M.E."/>
            <person name="Zhang Y."/>
            <person name="Omidvar V."/>
            <person name="Sperschneider J."/>
            <person name="Schwessinger B."/>
            <person name="Raley C."/>
            <person name="Palmer J.M."/>
            <person name="Garnica D."/>
            <person name="Upadhyaya N."/>
            <person name="Rathjen J."/>
            <person name="Taylor J.M."/>
            <person name="Park R.F."/>
            <person name="Dodds P.N."/>
            <person name="Hirsch C.D."/>
            <person name="Kianian S.F."/>
            <person name="Figueroa M."/>
        </authorList>
    </citation>
    <scope>NUCLEOTIDE SEQUENCE [LARGE SCALE GENOMIC DNA]</scope>
    <source>
        <strain evidence="1">12NC29</strain>
    </source>
</reference>
<protein>
    <submittedName>
        <fullName evidence="1">Uncharacterized protein</fullName>
    </submittedName>
</protein>
<name>A0A2N5U5R7_9BASI</name>